<organism evidence="4 5">
    <name type="scientific">Neofusicoccum ribis</name>
    <dbReference type="NCBI Taxonomy" id="45134"/>
    <lineage>
        <taxon>Eukaryota</taxon>
        <taxon>Fungi</taxon>
        <taxon>Dikarya</taxon>
        <taxon>Ascomycota</taxon>
        <taxon>Pezizomycotina</taxon>
        <taxon>Dothideomycetes</taxon>
        <taxon>Dothideomycetes incertae sedis</taxon>
        <taxon>Botryosphaeriales</taxon>
        <taxon>Botryosphaeriaceae</taxon>
        <taxon>Neofusicoccum</taxon>
    </lineage>
</organism>
<protein>
    <recommendedName>
        <fullName evidence="3">C2H2-type domain-containing protein</fullName>
    </recommendedName>
</protein>
<accession>A0ABR3SLQ5</accession>
<reference evidence="4 5" key="1">
    <citation type="submission" date="2024-02" db="EMBL/GenBank/DDBJ databases">
        <title>De novo assembly and annotation of 12 fungi associated with fruit tree decline syndrome in Ontario, Canada.</title>
        <authorList>
            <person name="Sulman M."/>
            <person name="Ellouze W."/>
            <person name="Ilyukhin E."/>
        </authorList>
    </citation>
    <scope>NUCLEOTIDE SEQUENCE [LARGE SCALE GENOMIC DNA]</scope>
    <source>
        <strain evidence="4 5">M1-105</strain>
    </source>
</reference>
<keyword evidence="1" id="KW-0862">Zinc</keyword>
<feature type="domain" description="C2H2-type" evidence="3">
    <location>
        <begin position="187"/>
        <end position="214"/>
    </location>
</feature>
<keyword evidence="1" id="KW-0863">Zinc-finger</keyword>
<dbReference type="PROSITE" id="PS50157">
    <property type="entry name" value="ZINC_FINGER_C2H2_2"/>
    <property type="match status" value="2"/>
</dbReference>
<dbReference type="Proteomes" id="UP001521116">
    <property type="component" value="Unassembled WGS sequence"/>
</dbReference>
<comment type="caution">
    <text evidence="4">The sequence shown here is derived from an EMBL/GenBank/DDBJ whole genome shotgun (WGS) entry which is preliminary data.</text>
</comment>
<feature type="domain" description="C2H2-type" evidence="3">
    <location>
        <begin position="151"/>
        <end position="179"/>
    </location>
</feature>
<evidence type="ECO:0000313" key="5">
    <source>
        <dbReference type="Proteomes" id="UP001521116"/>
    </source>
</evidence>
<dbReference type="EMBL" id="JAJVDC020000113">
    <property type="protein sequence ID" value="KAL1623941.1"/>
    <property type="molecule type" value="Genomic_DNA"/>
</dbReference>
<keyword evidence="1" id="KW-0479">Metal-binding</keyword>
<feature type="compositionally biased region" description="Polar residues" evidence="2">
    <location>
        <begin position="39"/>
        <end position="57"/>
    </location>
</feature>
<keyword evidence="5" id="KW-1185">Reference proteome</keyword>
<feature type="region of interest" description="Disordered" evidence="2">
    <location>
        <begin position="119"/>
        <end position="155"/>
    </location>
</feature>
<sequence>MAAYNINNRLPVRQLSLAEYHQDSLLGRHSDAFLSPTANHTNPYSNTTAHARTTGPTPTYGAPSPVWHRRDPLSATPNARLTTAGRAPPAAQLQSHPNANLPACPPHHLRANIALNTTTNNLAYPSPPSSSPSSGLPSPEQQQQQQQQQPYRCDGCGKTFVNPQTLKRHKLEVTSCPSHVRGGKERFMCCRCYGSFQRRDGLKQHLRERCGRTALEAEADVEAWYGAGRRRGGGR</sequence>
<evidence type="ECO:0000259" key="3">
    <source>
        <dbReference type="PROSITE" id="PS50157"/>
    </source>
</evidence>
<dbReference type="InterPro" id="IPR036236">
    <property type="entry name" value="Znf_C2H2_sf"/>
</dbReference>
<evidence type="ECO:0000256" key="2">
    <source>
        <dbReference type="SAM" id="MobiDB-lite"/>
    </source>
</evidence>
<proteinExistence type="predicted"/>
<dbReference type="InterPro" id="IPR013087">
    <property type="entry name" value="Znf_C2H2_type"/>
</dbReference>
<feature type="compositionally biased region" description="Low complexity" evidence="2">
    <location>
        <begin position="131"/>
        <end position="150"/>
    </location>
</feature>
<dbReference type="SUPFAM" id="SSF57667">
    <property type="entry name" value="beta-beta-alpha zinc fingers"/>
    <property type="match status" value="1"/>
</dbReference>
<dbReference type="Gene3D" id="3.30.160.60">
    <property type="entry name" value="Classic Zinc Finger"/>
    <property type="match status" value="1"/>
</dbReference>
<dbReference type="Pfam" id="PF00096">
    <property type="entry name" value="zf-C2H2"/>
    <property type="match status" value="1"/>
</dbReference>
<gene>
    <name evidence="4" type="ORF">SLS56_008066</name>
</gene>
<evidence type="ECO:0000256" key="1">
    <source>
        <dbReference type="PROSITE-ProRule" id="PRU00042"/>
    </source>
</evidence>
<name>A0ABR3SLQ5_9PEZI</name>
<evidence type="ECO:0000313" key="4">
    <source>
        <dbReference type="EMBL" id="KAL1623941.1"/>
    </source>
</evidence>
<feature type="region of interest" description="Disordered" evidence="2">
    <location>
        <begin position="39"/>
        <end position="106"/>
    </location>
</feature>